<dbReference type="Proteomes" id="UP001157502">
    <property type="component" value="Chromosome 9"/>
</dbReference>
<keyword evidence="2" id="KW-1185">Reference proteome</keyword>
<protein>
    <submittedName>
        <fullName evidence="1">Uncharacterized protein</fullName>
    </submittedName>
</protein>
<dbReference type="EMBL" id="CM055736">
    <property type="protein sequence ID" value="KAJ8007474.1"/>
    <property type="molecule type" value="Genomic_DNA"/>
</dbReference>
<gene>
    <name evidence="1" type="ORF">DPEC_G00117880</name>
</gene>
<organism evidence="1 2">
    <name type="scientific">Dallia pectoralis</name>
    <name type="common">Alaska blackfish</name>
    <dbReference type="NCBI Taxonomy" id="75939"/>
    <lineage>
        <taxon>Eukaryota</taxon>
        <taxon>Metazoa</taxon>
        <taxon>Chordata</taxon>
        <taxon>Craniata</taxon>
        <taxon>Vertebrata</taxon>
        <taxon>Euteleostomi</taxon>
        <taxon>Actinopterygii</taxon>
        <taxon>Neopterygii</taxon>
        <taxon>Teleostei</taxon>
        <taxon>Protacanthopterygii</taxon>
        <taxon>Esociformes</taxon>
        <taxon>Umbridae</taxon>
        <taxon>Dallia</taxon>
    </lineage>
</organism>
<comment type="caution">
    <text evidence="1">The sequence shown here is derived from an EMBL/GenBank/DDBJ whole genome shotgun (WGS) entry which is preliminary data.</text>
</comment>
<evidence type="ECO:0000313" key="2">
    <source>
        <dbReference type="Proteomes" id="UP001157502"/>
    </source>
</evidence>
<sequence length="63" mass="7154">MSLVHLIWRKILCVAADICFQCPFFLPRADCREPSGIWKPSVGIYQNVELTSPGRRPSVHKAD</sequence>
<name>A0ACC2GUS8_DALPE</name>
<accession>A0ACC2GUS8</accession>
<reference evidence="1" key="1">
    <citation type="submission" date="2021-05" db="EMBL/GenBank/DDBJ databases">
        <authorList>
            <person name="Pan Q."/>
            <person name="Jouanno E."/>
            <person name="Zahm M."/>
            <person name="Klopp C."/>
            <person name="Cabau C."/>
            <person name="Louis A."/>
            <person name="Berthelot C."/>
            <person name="Parey E."/>
            <person name="Roest Crollius H."/>
            <person name="Montfort J."/>
            <person name="Robinson-Rechavi M."/>
            <person name="Bouchez O."/>
            <person name="Lampietro C."/>
            <person name="Lopez Roques C."/>
            <person name="Donnadieu C."/>
            <person name="Postlethwait J."/>
            <person name="Bobe J."/>
            <person name="Dillon D."/>
            <person name="Chandos A."/>
            <person name="von Hippel F."/>
            <person name="Guiguen Y."/>
        </authorList>
    </citation>
    <scope>NUCLEOTIDE SEQUENCE</scope>
    <source>
        <strain evidence="1">YG-Jan2019</strain>
    </source>
</reference>
<proteinExistence type="predicted"/>
<evidence type="ECO:0000313" key="1">
    <source>
        <dbReference type="EMBL" id="KAJ8007474.1"/>
    </source>
</evidence>